<name>A0A1E7EZ81_9STRA</name>
<dbReference type="KEGG" id="fcy:FRACYDRAFT_172900"/>
<keyword evidence="1" id="KW-0472">Membrane</keyword>
<dbReference type="Proteomes" id="UP000095751">
    <property type="component" value="Unassembled WGS sequence"/>
</dbReference>
<dbReference type="OrthoDB" id="434363at2759"/>
<organism evidence="2 3">
    <name type="scientific">Fragilariopsis cylindrus CCMP1102</name>
    <dbReference type="NCBI Taxonomy" id="635003"/>
    <lineage>
        <taxon>Eukaryota</taxon>
        <taxon>Sar</taxon>
        <taxon>Stramenopiles</taxon>
        <taxon>Ochrophyta</taxon>
        <taxon>Bacillariophyta</taxon>
        <taxon>Bacillariophyceae</taxon>
        <taxon>Bacillariophycidae</taxon>
        <taxon>Bacillariales</taxon>
        <taxon>Bacillariaceae</taxon>
        <taxon>Fragilariopsis</taxon>
    </lineage>
</organism>
<dbReference type="EMBL" id="KV784369">
    <property type="protein sequence ID" value="OEU11252.1"/>
    <property type="molecule type" value="Genomic_DNA"/>
</dbReference>
<protein>
    <submittedName>
        <fullName evidence="2">Uncharacterized protein</fullName>
    </submittedName>
</protein>
<keyword evidence="1" id="KW-1133">Transmembrane helix</keyword>
<feature type="transmembrane region" description="Helical" evidence="1">
    <location>
        <begin position="116"/>
        <end position="137"/>
    </location>
</feature>
<evidence type="ECO:0000313" key="2">
    <source>
        <dbReference type="EMBL" id="OEU11252.1"/>
    </source>
</evidence>
<keyword evidence="1" id="KW-0812">Transmembrane</keyword>
<dbReference type="InParanoid" id="A0A1E7EZ81"/>
<reference evidence="2 3" key="1">
    <citation type="submission" date="2016-09" db="EMBL/GenBank/DDBJ databases">
        <title>Extensive genetic diversity and differential bi-allelic expression allows diatom success in the polar Southern Ocean.</title>
        <authorList>
            <consortium name="DOE Joint Genome Institute"/>
            <person name="Mock T."/>
            <person name="Otillar R.P."/>
            <person name="Strauss J."/>
            <person name="Dupont C."/>
            <person name="Frickenhaus S."/>
            <person name="Maumus F."/>
            <person name="Mcmullan M."/>
            <person name="Sanges R."/>
            <person name="Schmutz J."/>
            <person name="Toseland A."/>
            <person name="Valas R."/>
            <person name="Veluchamy A."/>
            <person name="Ward B.J."/>
            <person name="Allen A."/>
            <person name="Barry K."/>
            <person name="Falciatore A."/>
            <person name="Ferrante M."/>
            <person name="Fortunato A.E."/>
            <person name="Gloeckner G."/>
            <person name="Gruber A."/>
            <person name="Hipkin R."/>
            <person name="Janech M."/>
            <person name="Kroth P."/>
            <person name="Leese F."/>
            <person name="Lindquist E."/>
            <person name="Lyon B.R."/>
            <person name="Martin J."/>
            <person name="Mayer C."/>
            <person name="Parker M."/>
            <person name="Quesneville H."/>
            <person name="Raymond J."/>
            <person name="Uhlig C."/>
            <person name="Valentin K.U."/>
            <person name="Worden A.Z."/>
            <person name="Armbrust E.V."/>
            <person name="Bowler C."/>
            <person name="Green B."/>
            <person name="Moulton V."/>
            <person name="Van Oosterhout C."/>
            <person name="Grigoriev I."/>
        </authorList>
    </citation>
    <scope>NUCLEOTIDE SEQUENCE [LARGE SCALE GENOMIC DNA]</scope>
    <source>
        <strain evidence="2 3">CCMP1102</strain>
    </source>
</reference>
<feature type="transmembrane region" description="Helical" evidence="1">
    <location>
        <begin position="45"/>
        <end position="63"/>
    </location>
</feature>
<accession>A0A1E7EZ81</accession>
<proteinExistence type="predicted"/>
<feature type="transmembrane region" description="Helical" evidence="1">
    <location>
        <begin position="7"/>
        <end position="25"/>
    </location>
</feature>
<evidence type="ECO:0000313" key="3">
    <source>
        <dbReference type="Proteomes" id="UP000095751"/>
    </source>
</evidence>
<gene>
    <name evidence="2" type="ORF">FRACYDRAFT_172900</name>
</gene>
<evidence type="ECO:0000256" key="1">
    <source>
        <dbReference type="SAM" id="Phobius"/>
    </source>
</evidence>
<keyword evidence="3" id="KW-1185">Reference proteome</keyword>
<sequence>MAIFGSVWGTFGVIYILTKAIMRVAPIAYEPFMGTNSPLPGFSTIQWRYVFTIYIHCPVYFCYAEGYKGFHLKFAPLVVKRSFTLVVGTTQGNNPINYLLAPFFSMGLFCATKRRLIISWCVSIGVAIIVALVKQLSPVPRCILDAGVVVGLSIGSVSILYHYLKSMITGKLPDIDPCLPTPK</sequence>
<dbReference type="AlphaFoldDB" id="A0A1E7EZ81"/>
<feature type="transmembrane region" description="Helical" evidence="1">
    <location>
        <begin position="143"/>
        <end position="164"/>
    </location>
</feature>